<name>A0A836P3R6_XANVA</name>
<proteinExistence type="predicted"/>
<protein>
    <recommendedName>
        <fullName evidence="2">Lysozyme inhibitor LprI-like N-terminal domain-containing protein</fullName>
    </recommendedName>
</protein>
<evidence type="ECO:0000259" key="2">
    <source>
        <dbReference type="Pfam" id="PF07007"/>
    </source>
</evidence>
<gene>
    <name evidence="3" type="ORF">A11K_0108405</name>
</gene>
<dbReference type="Gene3D" id="1.20.1270.180">
    <property type="match status" value="1"/>
</dbReference>
<organism evidence="3">
    <name type="scientific">Xanthomonas vasicola pv. vasculorum NCPPB 890</name>
    <dbReference type="NCBI Taxonomy" id="1184265"/>
    <lineage>
        <taxon>Bacteria</taxon>
        <taxon>Pseudomonadati</taxon>
        <taxon>Pseudomonadota</taxon>
        <taxon>Gammaproteobacteria</taxon>
        <taxon>Lysobacterales</taxon>
        <taxon>Lysobacteraceae</taxon>
        <taxon>Xanthomonas</taxon>
    </lineage>
</organism>
<dbReference type="RefSeq" id="WP_017115188.1">
    <property type="nucleotide sequence ID" value="NZ_AKBN02000062.1"/>
</dbReference>
<evidence type="ECO:0000256" key="1">
    <source>
        <dbReference type="SAM" id="MobiDB-lite"/>
    </source>
</evidence>
<dbReference type="Pfam" id="PF07007">
    <property type="entry name" value="LprI"/>
    <property type="match status" value="1"/>
</dbReference>
<accession>A0A836P3R6</accession>
<dbReference type="PANTHER" id="PTHR39176">
    <property type="entry name" value="PERIPLASMIC PROTEIN-RELATED"/>
    <property type="match status" value="1"/>
</dbReference>
<dbReference type="AlphaFoldDB" id="A0A836P3R6"/>
<comment type="caution">
    <text evidence="3">The sequence shown here is derived from an EMBL/GenBank/DDBJ whole genome shotgun (WGS) entry which is preliminary data.</text>
</comment>
<reference evidence="3" key="1">
    <citation type="submission" date="2012-05" db="EMBL/GenBank/DDBJ databases">
        <authorList>
            <person name="Studholme D.J."/>
            <person name="Wasukira A."/>
            <person name="Grant M."/>
        </authorList>
    </citation>
    <scope>NUCLEOTIDE SEQUENCE [LARGE SCALE GENOMIC DNA]</scope>
    <source>
        <strain evidence="3">NCPPB 890</strain>
    </source>
</reference>
<sequence length="169" mass="19046">MSEATADISNQSRKLERSVDAAVPQTENNESITLEQKRIAREQDQLLEQALNSDQQQQRGDLAKDVKLSASYAQCVKNADAVMPVLMDCNHQEYAYQDARLNKVYARLLKSLPAEKTASLKQEERDWIKWRDTLCQSKGALGGGQAEELEDSSCELNATSKRAEELEKR</sequence>
<feature type="compositionally biased region" description="Polar residues" evidence="1">
    <location>
        <begin position="25"/>
        <end position="34"/>
    </location>
</feature>
<dbReference type="EMBL" id="AKBN01000439">
    <property type="protein sequence ID" value="KFA02638.1"/>
    <property type="molecule type" value="Genomic_DNA"/>
</dbReference>
<dbReference type="InterPro" id="IPR009739">
    <property type="entry name" value="LprI-like_N"/>
</dbReference>
<evidence type="ECO:0000313" key="3">
    <source>
        <dbReference type="EMBL" id="KFA02638.1"/>
    </source>
</evidence>
<feature type="domain" description="Lysozyme inhibitor LprI-like N-terminal" evidence="2">
    <location>
        <begin position="85"/>
        <end position="166"/>
    </location>
</feature>
<feature type="region of interest" description="Disordered" evidence="1">
    <location>
        <begin position="1"/>
        <end position="34"/>
    </location>
</feature>
<dbReference type="PANTHER" id="PTHR39176:SF1">
    <property type="entry name" value="PERIPLASMIC PROTEIN"/>
    <property type="match status" value="1"/>
</dbReference>